<dbReference type="InterPro" id="IPR024320">
    <property type="entry name" value="LPG_synthase_C"/>
</dbReference>
<evidence type="ECO:0000256" key="1">
    <source>
        <dbReference type="ARBA" id="ARBA00004651"/>
    </source>
</evidence>
<dbReference type="InterPro" id="IPR016181">
    <property type="entry name" value="Acyl_CoA_acyltransferase"/>
</dbReference>
<feature type="transmembrane region" description="Helical" evidence="15">
    <location>
        <begin position="476"/>
        <end position="493"/>
    </location>
</feature>
<evidence type="ECO:0000256" key="4">
    <source>
        <dbReference type="ARBA" id="ARBA00021546"/>
    </source>
</evidence>
<evidence type="ECO:0000256" key="5">
    <source>
        <dbReference type="ARBA" id="ARBA00022475"/>
    </source>
</evidence>
<gene>
    <name evidence="17" type="primary">mprF</name>
    <name evidence="17" type="ORF">ACFFGY_07115</name>
</gene>
<keyword evidence="8 15" id="KW-1133">Transmembrane helix</keyword>
<comment type="subcellular location">
    <subcellularLocation>
        <location evidence="1">Cell membrane</location>
        <topology evidence="1">Multi-pass membrane protein</topology>
    </subcellularLocation>
</comment>
<feature type="transmembrane region" description="Helical" evidence="15">
    <location>
        <begin position="427"/>
        <end position="446"/>
    </location>
</feature>
<reference evidence="17 18" key="1">
    <citation type="submission" date="2024-09" db="EMBL/GenBank/DDBJ databases">
        <authorList>
            <person name="Sun Q."/>
            <person name="Mori K."/>
        </authorList>
    </citation>
    <scope>NUCLEOTIDE SEQUENCE [LARGE SCALE GENOMIC DNA]</scope>
    <source>
        <strain evidence="17 18">TBRC 5777</strain>
    </source>
</reference>
<protein>
    <recommendedName>
        <fullName evidence="4">Phosphatidylglycerol lysyltransferase</fullName>
        <ecNumber evidence="3">2.3.2.3</ecNumber>
    </recommendedName>
    <alternativeName>
        <fullName evidence="12">Lysylphosphatidylglycerol synthase</fullName>
    </alternativeName>
</protein>
<dbReference type="RefSeq" id="WP_377043751.1">
    <property type="nucleotide sequence ID" value="NZ_JBHLUN010000005.1"/>
</dbReference>
<keyword evidence="11" id="KW-0046">Antibiotic resistance</keyword>
<comment type="catalytic activity">
    <reaction evidence="13">
        <text>L-lysyl-tRNA(Lys) + a 1,2-diacyl-sn-glycero-3-phospho-(1'-sn-glycerol) = a 1,2-diacyl-sn-glycero-3-phospho-1'-(3'-O-L-lysyl)-sn-glycerol + tRNA(Lys)</text>
        <dbReference type="Rhea" id="RHEA:10668"/>
        <dbReference type="Rhea" id="RHEA-COMP:9696"/>
        <dbReference type="Rhea" id="RHEA-COMP:9697"/>
        <dbReference type="ChEBI" id="CHEBI:64716"/>
        <dbReference type="ChEBI" id="CHEBI:75792"/>
        <dbReference type="ChEBI" id="CHEBI:78442"/>
        <dbReference type="ChEBI" id="CHEBI:78529"/>
        <dbReference type="EC" id="2.3.2.3"/>
    </reaction>
</comment>
<dbReference type="InterPro" id="IPR051211">
    <property type="entry name" value="PG_lysyltransferase"/>
</dbReference>
<dbReference type="InterPro" id="IPR022791">
    <property type="entry name" value="L-PG_synthase/AglD"/>
</dbReference>
<comment type="similarity">
    <text evidence="2">Belongs to the LPG synthase family.</text>
</comment>
<feature type="transmembrane region" description="Helical" evidence="15">
    <location>
        <begin position="349"/>
        <end position="366"/>
    </location>
</feature>
<evidence type="ECO:0000256" key="11">
    <source>
        <dbReference type="ARBA" id="ARBA00023251"/>
    </source>
</evidence>
<comment type="caution">
    <text evidence="17">The sequence shown here is derived from an EMBL/GenBank/DDBJ whole genome shotgun (WGS) entry which is preliminary data.</text>
</comment>
<dbReference type="EMBL" id="JBHLUN010000005">
    <property type="protein sequence ID" value="MFC0408016.1"/>
    <property type="molecule type" value="Genomic_DNA"/>
</dbReference>
<keyword evidence="18" id="KW-1185">Reference proteome</keyword>
<proteinExistence type="inferred from homology"/>
<feature type="domain" description="Phosphatidylglycerol lysyltransferase C-terminal" evidence="16">
    <location>
        <begin position="595"/>
        <end position="888"/>
    </location>
</feature>
<dbReference type="EC" id="2.3.2.3" evidence="3"/>
<evidence type="ECO:0000256" key="13">
    <source>
        <dbReference type="ARBA" id="ARBA00047540"/>
    </source>
</evidence>
<feature type="transmembrane region" description="Helical" evidence="15">
    <location>
        <begin position="387"/>
        <end position="407"/>
    </location>
</feature>
<evidence type="ECO:0000313" key="17">
    <source>
        <dbReference type="EMBL" id="MFC0408016.1"/>
    </source>
</evidence>
<feature type="transmembrane region" description="Helical" evidence="15">
    <location>
        <begin position="70"/>
        <end position="89"/>
    </location>
</feature>
<name>A0ABV6JUL3_9PROT</name>
<feature type="transmembrane region" description="Helical" evidence="15">
    <location>
        <begin position="301"/>
        <end position="329"/>
    </location>
</feature>
<feature type="transmembrane region" description="Helical" evidence="15">
    <location>
        <begin position="513"/>
        <end position="531"/>
    </location>
</feature>
<keyword evidence="9" id="KW-0443">Lipid metabolism</keyword>
<feature type="transmembrane region" description="Helical" evidence="15">
    <location>
        <begin position="187"/>
        <end position="214"/>
    </location>
</feature>
<feature type="region of interest" description="Disordered" evidence="14">
    <location>
        <begin position="1"/>
        <end position="32"/>
    </location>
</feature>
<evidence type="ECO:0000256" key="14">
    <source>
        <dbReference type="SAM" id="MobiDB-lite"/>
    </source>
</evidence>
<evidence type="ECO:0000256" key="8">
    <source>
        <dbReference type="ARBA" id="ARBA00022989"/>
    </source>
</evidence>
<keyword evidence="5" id="KW-1003">Cell membrane</keyword>
<sequence>MEQLKGERQRRDSRPEEATTSGASLDAGTPAPVLPAPSVQVEEAAPFLPAPAVGEVLPSRWSLRLAAARPWLLGGLAGALVVLVLLSLRSLSSELDYDAVETAVSTTRWHVLAGAVLATVVSYSAMIGYDYTALRYVGASGAVPFRIVALASFTGFALSNTVGVGAFTGGAVRWRIYTAAGLKPSQVARIIGFITVAFGLGVVAVGIIGILAGGRWVGAWLGIPGFVLRWGAGAAVLALLGFLALCGLRRNVSLGQFTFRLPSARLTLAQFLISLADVGASATVLWLLLPNGAAPLSTFLPIYAIAVAVALVSHLPGGVGVFEAIILLAFRDAPVPLDQVAAGLLLYRAIYYAAPLALAVLLLVAPEARRGATVAGQSRAARAASRLAPRFLGALAFMAGAVLLLGGVAPSGDEGPGLLAPVLPAPLFEASHLLSSVGGFLLLLVAERLVHRLDAAWWASLLCAVGGIILSVARGGSLLAILALALLLIALLATRHRFDRRAALLAQPLRPGWLLAVGCVVAATVWLLFFANRDVPYSNELWWRFEFDEDAPRGLRVTLAAALGLGAFGLWSLTRTARSKPRLPSSEELRLAAEIANHHDRADAQLVRMGDKALLFSARQDAFVMYGQRGRSWIALFDPIGPRAQWSDLVWRFVELADAQGGRAAFYQVRADSLPFYLDAGFRPVKLGEAARVPLAQFDLKGRSRSNLRNAVNRAEREGMVFTVVPAADVPSILPELRQVSDAWLTSQAAREKAFSIGAFEASYVSAQPVAVVRDRDGRLLAFATLSETPGSKAEASVDLMRHVSDAPAGTMDFLFIRLLLRAKEQGYVHFDLGMAPLSGLAAHRLAPAWHKLGDMVFRRGSRFYNFKGLRAFKEKFDPVWEPRYLCASGGLDPWVVLADVAALQAGGLRGVVGK</sequence>
<feature type="transmembrane region" description="Helical" evidence="15">
    <location>
        <begin position="226"/>
        <end position="248"/>
    </location>
</feature>
<feature type="transmembrane region" description="Helical" evidence="15">
    <location>
        <begin position="551"/>
        <end position="573"/>
    </location>
</feature>
<organism evidence="17 18">
    <name type="scientific">Roseomonas elaeocarpi</name>
    <dbReference type="NCBI Taxonomy" id="907779"/>
    <lineage>
        <taxon>Bacteria</taxon>
        <taxon>Pseudomonadati</taxon>
        <taxon>Pseudomonadota</taxon>
        <taxon>Alphaproteobacteria</taxon>
        <taxon>Acetobacterales</taxon>
        <taxon>Roseomonadaceae</taxon>
        <taxon>Roseomonas</taxon>
    </lineage>
</organism>
<feature type="transmembrane region" description="Helical" evidence="15">
    <location>
        <begin position="143"/>
        <end position="167"/>
    </location>
</feature>
<dbReference type="PANTHER" id="PTHR34697">
    <property type="entry name" value="PHOSPHATIDYLGLYCEROL LYSYLTRANSFERASE"/>
    <property type="match status" value="1"/>
</dbReference>
<evidence type="ECO:0000313" key="18">
    <source>
        <dbReference type="Proteomes" id="UP001589865"/>
    </source>
</evidence>
<feature type="transmembrane region" description="Helical" evidence="15">
    <location>
        <begin position="109"/>
        <end position="131"/>
    </location>
</feature>
<evidence type="ECO:0000256" key="2">
    <source>
        <dbReference type="ARBA" id="ARBA00008627"/>
    </source>
</evidence>
<dbReference type="NCBIfam" id="NF033480">
    <property type="entry name" value="bifunc_MprF"/>
    <property type="match status" value="1"/>
</dbReference>
<feature type="transmembrane region" description="Helical" evidence="15">
    <location>
        <begin position="268"/>
        <end position="289"/>
    </location>
</feature>
<evidence type="ECO:0000256" key="3">
    <source>
        <dbReference type="ARBA" id="ARBA00012014"/>
    </source>
</evidence>
<keyword evidence="6" id="KW-0808">Transferase</keyword>
<evidence type="ECO:0000256" key="12">
    <source>
        <dbReference type="ARBA" id="ARBA00031899"/>
    </source>
</evidence>
<accession>A0ABV6JUL3</accession>
<evidence type="ECO:0000256" key="9">
    <source>
        <dbReference type="ARBA" id="ARBA00023098"/>
    </source>
</evidence>
<dbReference type="Proteomes" id="UP001589865">
    <property type="component" value="Unassembled WGS sequence"/>
</dbReference>
<evidence type="ECO:0000256" key="6">
    <source>
        <dbReference type="ARBA" id="ARBA00022679"/>
    </source>
</evidence>
<dbReference type="Pfam" id="PF09924">
    <property type="entry name" value="LPG_synthase_C"/>
    <property type="match status" value="1"/>
</dbReference>
<feature type="compositionally biased region" description="Basic and acidic residues" evidence="14">
    <location>
        <begin position="1"/>
        <end position="17"/>
    </location>
</feature>
<evidence type="ECO:0000256" key="15">
    <source>
        <dbReference type="SAM" id="Phobius"/>
    </source>
</evidence>
<evidence type="ECO:0000259" key="16">
    <source>
        <dbReference type="Pfam" id="PF09924"/>
    </source>
</evidence>
<keyword evidence="10 15" id="KW-0472">Membrane</keyword>
<dbReference type="Pfam" id="PF03706">
    <property type="entry name" value="LPG_synthase_TM"/>
    <property type="match status" value="1"/>
</dbReference>
<feature type="transmembrane region" description="Helical" evidence="15">
    <location>
        <begin position="453"/>
        <end position="470"/>
    </location>
</feature>
<keyword evidence="7 15" id="KW-0812">Transmembrane</keyword>
<evidence type="ECO:0000256" key="7">
    <source>
        <dbReference type="ARBA" id="ARBA00022692"/>
    </source>
</evidence>
<dbReference type="PANTHER" id="PTHR34697:SF2">
    <property type="entry name" value="PHOSPHATIDYLGLYCEROL LYSYLTRANSFERASE"/>
    <property type="match status" value="1"/>
</dbReference>
<evidence type="ECO:0000256" key="10">
    <source>
        <dbReference type="ARBA" id="ARBA00023136"/>
    </source>
</evidence>
<dbReference type="SUPFAM" id="SSF55729">
    <property type="entry name" value="Acyl-CoA N-acyltransferases (Nat)"/>
    <property type="match status" value="1"/>
</dbReference>